<feature type="compositionally biased region" description="Basic and acidic residues" evidence="1">
    <location>
        <begin position="207"/>
        <end position="226"/>
    </location>
</feature>
<dbReference type="AlphaFoldDB" id="A0A6C0KK71"/>
<evidence type="ECO:0000313" key="2">
    <source>
        <dbReference type="EMBL" id="QHU17080.1"/>
    </source>
</evidence>
<proteinExistence type="predicted"/>
<reference evidence="2" key="1">
    <citation type="journal article" date="2020" name="Nature">
        <title>Giant virus diversity and host interactions through global metagenomics.</title>
        <authorList>
            <person name="Schulz F."/>
            <person name="Roux S."/>
            <person name="Paez-Espino D."/>
            <person name="Jungbluth S."/>
            <person name="Walsh D.A."/>
            <person name="Denef V.J."/>
            <person name="McMahon K.D."/>
            <person name="Konstantinidis K.T."/>
            <person name="Eloe-Fadrosh E.A."/>
            <person name="Kyrpides N.C."/>
            <person name="Woyke T."/>
        </authorList>
    </citation>
    <scope>NUCLEOTIDE SEQUENCE</scope>
    <source>
        <strain evidence="2">GVMAG-S-3300012000-57</strain>
    </source>
</reference>
<sequence length="226" mass="26439">MKKTQLKRRAKRHNKKTRRLHGKSGGEEPVVAHEMTKILEADAYEEAKSYQNIINHFMETQTDSFQYLMLQDRFSTYETNIKSKQPDELTYGDLAEMKNLVFAIIKDDVDQRGLYFDKNSANFQNLLNNILMYFVNDIPVEDTIILNYRKRIVNNKPYIEVTHTKTGEETVFDVNEIFAMLKNEMRTTKKTEPKSTILKTTTIKNNRKVETVPKKTAEESEKKDSA</sequence>
<feature type="compositionally biased region" description="Basic residues" evidence="1">
    <location>
        <begin position="1"/>
        <end position="22"/>
    </location>
</feature>
<feature type="region of interest" description="Disordered" evidence="1">
    <location>
        <begin position="199"/>
        <end position="226"/>
    </location>
</feature>
<accession>A0A6C0KK71</accession>
<evidence type="ECO:0000256" key="1">
    <source>
        <dbReference type="SAM" id="MobiDB-lite"/>
    </source>
</evidence>
<organism evidence="2">
    <name type="scientific">viral metagenome</name>
    <dbReference type="NCBI Taxonomy" id="1070528"/>
    <lineage>
        <taxon>unclassified sequences</taxon>
        <taxon>metagenomes</taxon>
        <taxon>organismal metagenomes</taxon>
    </lineage>
</organism>
<name>A0A6C0KK71_9ZZZZ</name>
<protein>
    <submittedName>
        <fullName evidence="2">Uncharacterized protein</fullName>
    </submittedName>
</protein>
<dbReference type="EMBL" id="MN740898">
    <property type="protein sequence ID" value="QHU17080.1"/>
    <property type="molecule type" value="Genomic_DNA"/>
</dbReference>
<feature type="region of interest" description="Disordered" evidence="1">
    <location>
        <begin position="1"/>
        <end position="27"/>
    </location>
</feature>